<dbReference type="Gene3D" id="3.20.80.10">
    <property type="entry name" value="Regulatory factor, effector binding domain"/>
    <property type="match status" value="1"/>
</dbReference>
<dbReference type="GO" id="GO:0003700">
    <property type="term" value="F:DNA-binding transcription factor activity"/>
    <property type="evidence" value="ECO:0007669"/>
    <property type="project" value="InterPro"/>
</dbReference>
<dbReference type="InterPro" id="IPR011256">
    <property type="entry name" value="Reg_factor_effector_dom_sf"/>
</dbReference>
<dbReference type="SUPFAM" id="SSF55136">
    <property type="entry name" value="Probable bacterial effector-binding domain"/>
    <property type="match status" value="1"/>
</dbReference>
<evidence type="ECO:0000259" key="3">
    <source>
        <dbReference type="PROSITE" id="PS01124"/>
    </source>
</evidence>
<dbReference type="Pfam" id="PF12833">
    <property type="entry name" value="HTH_18"/>
    <property type="match status" value="1"/>
</dbReference>
<feature type="domain" description="HTH araC/xylS-type" evidence="3">
    <location>
        <begin position="13"/>
        <end position="111"/>
    </location>
</feature>
<dbReference type="PANTHER" id="PTHR40055:SF1">
    <property type="entry name" value="TRANSCRIPTIONAL REGULATOR YGIV-RELATED"/>
    <property type="match status" value="1"/>
</dbReference>
<accession>A0A173MH20</accession>
<dbReference type="STRING" id="477680.SAMN05421788_11619"/>
<dbReference type="KEGG" id="fln:FLA_2797"/>
<dbReference type="Gene3D" id="1.10.10.60">
    <property type="entry name" value="Homeodomain-like"/>
    <property type="match status" value="2"/>
</dbReference>
<dbReference type="PROSITE" id="PS01124">
    <property type="entry name" value="HTH_ARAC_FAMILY_2"/>
    <property type="match status" value="1"/>
</dbReference>
<protein>
    <submittedName>
        <fullName evidence="4">AraC family transcriptional regulator</fullName>
    </submittedName>
</protein>
<dbReference type="InterPro" id="IPR018060">
    <property type="entry name" value="HTH_AraC"/>
</dbReference>
<dbReference type="InterPro" id="IPR009057">
    <property type="entry name" value="Homeodomain-like_sf"/>
</dbReference>
<dbReference type="SMART" id="SM00871">
    <property type="entry name" value="AraC_E_bind"/>
    <property type="match status" value="1"/>
</dbReference>
<dbReference type="PANTHER" id="PTHR40055">
    <property type="entry name" value="TRANSCRIPTIONAL REGULATOR YGIV-RELATED"/>
    <property type="match status" value="1"/>
</dbReference>
<sequence>MNTSNDIYRARINKVIDYIQAHVHEPVSLDNLANVACYSPFHFHRVFKAVTGEAVNEYVGRARCEKAARLLRFSKKPIAAIAVECGFSSAATLTRAFTGYFQIAPGAYRKGGEIKNGKIGKEFFPVQSYHCDREFEVEIRRYPERRIAYIRVTDAFRQGLVLRAFESLVVWAKEKNLFDTQTIFGMSIDDPEVTPKEKYRYDVCITLPPDLKIQEEEPVSTTLLPPCRYAVTRLSGDLQLVGEAFHYLFDKWLINSDYECEAQPGMEVYLDKENICNWEHFDLDIMIPIKALTN</sequence>
<keyword evidence="2" id="KW-0804">Transcription</keyword>
<keyword evidence="5" id="KW-1185">Reference proteome</keyword>
<organism evidence="4 5">
    <name type="scientific">Filimonas lacunae</name>
    <dbReference type="NCBI Taxonomy" id="477680"/>
    <lineage>
        <taxon>Bacteria</taxon>
        <taxon>Pseudomonadati</taxon>
        <taxon>Bacteroidota</taxon>
        <taxon>Chitinophagia</taxon>
        <taxon>Chitinophagales</taxon>
        <taxon>Chitinophagaceae</taxon>
        <taxon>Filimonas</taxon>
    </lineage>
</organism>
<evidence type="ECO:0000256" key="2">
    <source>
        <dbReference type="ARBA" id="ARBA00023163"/>
    </source>
</evidence>
<dbReference type="AlphaFoldDB" id="A0A173MH20"/>
<dbReference type="InterPro" id="IPR010499">
    <property type="entry name" value="AraC_E-bd"/>
</dbReference>
<proteinExistence type="predicted"/>
<evidence type="ECO:0000256" key="1">
    <source>
        <dbReference type="ARBA" id="ARBA00023015"/>
    </source>
</evidence>
<dbReference type="RefSeq" id="WP_076382694.1">
    <property type="nucleotide sequence ID" value="NZ_AP017422.1"/>
</dbReference>
<keyword evidence="1" id="KW-0805">Transcription regulation</keyword>
<dbReference type="Proteomes" id="UP000186917">
    <property type="component" value="Unassembled WGS sequence"/>
</dbReference>
<evidence type="ECO:0000313" key="4">
    <source>
        <dbReference type="EMBL" id="SIT34379.1"/>
    </source>
</evidence>
<dbReference type="InterPro" id="IPR050908">
    <property type="entry name" value="SmbC-like"/>
</dbReference>
<name>A0A173MH20_9BACT</name>
<dbReference type="EMBL" id="FTOR01000016">
    <property type="protein sequence ID" value="SIT34379.1"/>
    <property type="molecule type" value="Genomic_DNA"/>
</dbReference>
<dbReference type="SMART" id="SM00342">
    <property type="entry name" value="HTH_ARAC"/>
    <property type="match status" value="1"/>
</dbReference>
<dbReference type="GO" id="GO:0043565">
    <property type="term" value="F:sequence-specific DNA binding"/>
    <property type="evidence" value="ECO:0007669"/>
    <property type="project" value="InterPro"/>
</dbReference>
<gene>
    <name evidence="4" type="ORF">SAMN05421788_11619</name>
</gene>
<dbReference type="InterPro" id="IPR029442">
    <property type="entry name" value="GyrI-like"/>
</dbReference>
<reference evidence="5" key="1">
    <citation type="submission" date="2017-01" db="EMBL/GenBank/DDBJ databases">
        <authorList>
            <person name="Varghese N."/>
            <person name="Submissions S."/>
        </authorList>
    </citation>
    <scope>NUCLEOTIDE SEQUENCE [LARGE SCALE GENOMIC DNA]</scope>
    <source>
        <strain evidence="5">DSM 21054</strain>
    </source>
</reference>
<evidence type="ECO:0000313" key="5">
    <source>
        <dbReference type="Proteomes" id="UP000186917"/>
    </source>
</evidence>
<dbReference type="Pfam" id="PF06445">
    <property type="entry name" value="GyrI-like"/>
    <property type="match status" value="1"/>
</dbReference>
<dbReference type="SUPFAM" id="SSF46689">
    <property type="entry name" value="Homeodomain-like"/>
    <property type="match status" value="2"/>
</dbReference>